<dbReference type="SUPFAM" id="SSF50129">
    <property type="entry name" value="GroES-like"/>
    <property type="match status" value="1"/>
</dbReference>
<dbReference type="GO" id="GO:0016651">
    <property type="term" value="F:oxidoreductase activity, acting on NAD(P)H"/>
    <property type="evidence" value="ECO:0007669"/>
    <property type="project" value="TreeGrafter"/>
</dbReference>
<keyword evidence="1" id="KW-0521">NADP</keyword>
<dbReference type="STRING" id="538381.GCA_001696535_01768"/>
<keyword evidence="2" id="KW-0560">Oxidoreductase</keyword>
<keyword evidence="5" id="KW-1185">Reference proteome</keyword>
<dbReference type="AlphaFoldDB" id="A0A285TGW4"/>
<dbReference type="RefSeq" id="WP_097175980.1">
    <property type="nucleotide sequence ID" value="NZ_OBML01000011.1"/>
</dbReference>
<evidence type="ECO:0000256" key="2">
    <source>
        <dbReference type="ARBA" id="ARBA00023002"/>
    </source>
</evidence>
<dbReference type="Proteomes" id="UP000219331">
    <property type="component" value="Unassembled WGS sequence"/>
</dbReference>
<dbReference type="InterPro" id="IPR014189">
    <property type="entry name" value="Quinone_OxRdtase_PIG3"/>
</dbReference>
<dbReference type="InterPro" id="IPR020843">
    <property type="entry name" value="ER"/>
</dbReference>
<dbReference type="Pfam" id="PF00107">
    <property type="entry name" value="ADH_zinc_N"/>
    <property type="match status" value="1"/>
</dbReference>
<protein>
    <submittedName>
        <fullName evidence="4">Putative NAD(P)H quinone oxidoreductase, PIG3 family</fullName>
    </submittedName>
</protein>
<organism evidence="4 5">
    <name type="scientific">Stappia indica</name>
    <dbReference type="NCBI Taxonomy" id="538381"/>
    <lineage>
        <taxon>Bacteria</taxon>
        <taxon>Pseudomonadati</taxon>
        <taxon>Pseudomonadota</taxon>
        <taxon>Alphaproteobacteria</taxon>
        <taxon>Hyphomicrobiales</taxon>
        <taxon>Stappiaceae</taxon>
        <taxon>Stappia</taxon>
    </lineage>
</organism>
<dbReference type="InterPro" id="IPR013154">
    <property type="entry name" value="ADH-like_N"/>
</dbReference>
<sequence length="336" mass="35012">MSDTPRMMTAIGFETPGGPDVLVPMERPVPAAAAGEVLIRVEAAGVNRPDVIQRMGHYPPPPGVTDIPGLEVAGTVVSIGPDVSGIAKGDKVCALVPGGGYAEYVAAPAGSVLPVPAGLSMTEAAALPETFFTVWTNVFDRVGLKSGERFLVHGGTSGIGTTAIQLAKAFGAEVFTTVGSEEKAEAARKLGADHAINYNKADFVEAVLEATGGHGVEVILDMVGGDYVERNWKVAAVEGRICQIATLNGIAENVNFSRLMVKRLVHTGSTLRPREAAFKAAIAARLREKVWPLIEAGTVRPVMDSTFPLAEAAAAHARMESSGHIGKIVLLTEAAT</sequence>
<gene>
    <name evidence="4" type="ORF">SAMN05421512_11178</name>
</gene>
<dbReference type="SUPFAM" id="SSF51735">
    <property type="entry name" value="NAD(P)-binding Rossmann-fold domains"/>
    <property type="match status" value="1"/>
</dbReference>
<dbReference type="InterPro" id="IPR013149">
    <property type="entry name" value="ADH-like_C"/>
</dbReference>
<dbReference type="Gene3D" id="3.90.180.10">
    <property type="entry name" value="Medium-chain alcohol dehydrogenases, catalytic domain"/>
    <property type="match status" value="1"/>
</dbReference>
<dbReference type="EMBL" id="OBML01000011">
    <property type="protein sequence ID" value="SOC21445.1"/>
    <property type="molecule type" value="Genomic_DNA"/>
</dbReference>
<reference evidence="4 5" key="1">
    <citation type="submission" date="2017-08" db="EMBL/GenBank/DDBJ databases">
        <authorList>
            <person name="de Groot N.N."/>
        </authorList>
    </citation>
    <scope>NUCLEOTIDE SEQUENCE [LARGE SCALE GENOMIC DNA]</scope>
    <source>
        <strain evidence="4 5">USBA 352</strain>
    </source>
</reference>
<name>A0A285TGW4_9HYPH</name>
<dbReference type="PANTHER" id="PTHR48106">
    <property type="entry name" value="QUINONE OXIDOREDUCTASE PIG3-RELATED"/>
    <property type="match status" value="1"/>
</dbReference>
<evidence type="ECO:0000256" key="1">
    <source>
        <dbReference type="ARBA" id="ARBA00022857"/>
    </source>
</evidence>
<dbReference type="PANTHER" id="PTHR48106:SF8">
    <property type="entry name" value="OS02G0805600 PROTEIN"/>
    <property type="match status" value="1"/>
</dbReference>
<dbReference type="NCBIfam" id="TIGR02824">
    <property type="entry name" value="quinone_pig3"/>
    <property type="match status" value="1"/>
</dbReference>
<dbReference type="Pfam" id="PF08240">
    <property type="entry name" value="ADH_N"/>
    <property type="match status" value="1"/>
</dbReference>
<dbReference type="InterPro" id="IPR011032">
    <property type="entry name" value="GroES-like_sf"/>
</dbReference>
<dbReference type="OrthoDB" id="9780520at2"/>
<proteinExistence type="predicted"/>
<feature type="domain" description="Enoyl reductase (ER)" evidence="3">
    <location>
        <begin position="17"/>
        <end position="330"/>
    </location>
</feature>
<evidence type="ECO:0000313" key="4">
    <source>
        <dbReference type="EMBL" id="SOC21445.1"/>
    </source>
</evidence>
<dbReference type="GO" id="GO:0070402">
    <property type="term" value="F:NADPH binding"/>
    <property type="evidence" value="ECO:0007669"/>
    <property type="project" value="TreeGrafter"/>
</dbReference>
<evidence type="ECO:0000313" key="5">
    <source>
        <dbReference type="Proteomes" id="UP000219331"/>
    </source>
</evidence>
<dbReference type="SMART" id="SM00829">
    <property type="entry name" value="PKS_ER"/>
    <property type="match status" value="1"/>
</dbReference>
<dbReference type="CDD" id="cd05276">
    <property type="entry name" value="p53_inducible_oxidoreductase"/>
    <property type="match status" value="1"/>
</dbReference>
<evidence type="ECO:0000259" key="3">
    <source>
        <dbReference type="SMART" id="SM00829"/>
    </source>
</evidence>
<dbReference type="Gene3D" id="3.40.50.720">
    <property type="entry name" value="NAD(P)-binding Rossmann-like Domain"/>
    <property type="match status" value="1"/>
</dbReference>
<accession>A0A285TGW4</accession>
<dbReference type="InterPro" id="IPR036291">
    <property type="entry name" value="NAD(P)-bd_dom_sf"/>
</dbReference>